<organism evidence="2 3">
    <name type="scientific">Vibrio splendidus</name>
    <dbReference type="NCBI Taxonomy" id="29497"/>
    <lineage>
        <taxon>Bacteria</taxon>
        <taxon>Pseudomonadati</taxon>
        <taxon>Pseudomonadota</taxon>
        <taxon>Gammaproteobacteria</taxon>
        <taxon>Vibrionales</taxon>
        <taxon>Vibrionaceae</taxon>
        <taxon>Vibrio</taxon>
    </lineage>
</organism>
<reference evidence="2 3" key="1">
    <citation type="submission" date="2019-09" db="EMBL/GenBank/DDBJ databases">
        <title>Draft genome sequencing and comparative genomics of hatchery-associated Vibrios.</title>
        <authorList>
            <person name="Kehlet-Delgado H."/>
            <person name="Mueller R.S."/>
        </authorList>
    </citation>
    <scope>NUCLEOTIDE SEQUENCE [LARGE SCALE GENOMIC DNA]</scope>
    <source>
        <strain evidence="2 3">99-70-13A3</strain>
    </source>
</reference>
<evidence type="ECO:0000313" key="2">
    <source>
        <dbReference type="EMBL" id="NOJ14170.1"/>
    </source>
</evidence>
<dbReference type="Pfam" id="PF11949">
    <property type="entry name" value="DUF3466"/>
    <property type="match status" value="1"/>
</dbReference>
<evidence type="ECO:0000256" key="1">
    <source>
        <dbReference type="SAM" id="SignalP"/>
    </source>
</evidence>
<accession>A0A7Y4D7N4</accession>
<name>A0A7Y4D7N4_VIBSP</name>
<evidence type="ECO:0000313" key="3">
    <source>
        <dbReference type="Proteomes" id="UP000519158"/>
    </source>
</evidence>
<sequence>MTCTKFKLTTVAALVFAATNANAALYKVVEVDVPTSIVLGDVQNSFGVAIQPGSANDGTNDLLLGCFDSTAANCSNASNEDPADNKFLAAVEVRLAQEGFGDNKTLFEEGVSYREEVPFAMDAAFQYIQEFEDFENYCDSELGYNTCKSWAVARWNTWSREINDLSYVSAQAFVQGGAPISQYNVVINSLDKIGSPLGIQSNGSDIRHNTVATVPLSTSSESRAWGALTVDNGGTDIIYNFGSISVKGPATETSSTTFSSKAAIWKDGEVHQFTWEQGDTPQTGDYFAQGSMRSLVANSGKLYGVGFDTANGNGDRQDMNASVFISDGLDISTATWEKTKFVAGAQVNSDSSDYKYSNSIATDINDNLFAVGYSKRNGSVPESGSAGNKIFVVPDVSVPTPRAVYLTGGIFFGGSSGEAKAVNNFNEFVGQVDAETKREVGGSERRHRGFIYPYPVEAPNDVRVDKVFGGQAWWLDDLTNGANTDGQDYSNANNYFRVIDATDINDAGVISGTAIKCTVNGTAQPYDTTAHNSYCGGAASNAVEEVVAVKLIPISGATEEDIQTRSTDTEKVDRQGAGLGWLGLTVLGLLGFRRKFK</sequence>
<dbReference type="RefSeq" id="WP_171329745.1">
    <property type="nucleotide sequence ID" value="NZ_CAWPOP010000005.1"/>
</dbReference>
<feature type="chain" id="PRO_5031469259" evidence="1">
    <location>
        <begin position="24"/>
        <end position="597"/>
    </location>
</feature>
<dbReference type="EMBL" id="VTXL01000013">
    <property type="protein sequence ID" value="NOJ14170.1"/>
    <property type="molecule type" value="Genomic_DNA"/>
</dbReference>
<comment type="caution">
    <text evidence="2">The sequence shown here is derived from an EMBL/GenBank/DDBJ whole genome shotgun (WGS) entry which is preliminary data.</text>
</comment>
<keyword evidence="1" id="KW-0732">Signal</keyword>
<dbReference type="Proteomes" id="UP000519158">
    <property type="component" value="Unassembled WGS sequence"/>
</dbReference>
<protein>
    <submittedName>
        <fullName evidence="2">DUF3466 family protein</fullName>
    </submittedName>
</protein>
<dbReference type="InterPro" id="IPR022562">
    <property type="entry name" value="DUF3466"/>
</dbReference>
<proteinExistence type="predicted"/>
<feature type="signal peptide" evidence="1">
    <location>
        <begin position="1"/>
        <end position="23"/>
    </location>
</feature>
<gene>
    <name evidence="2" type="ORF">F0234_15530</name>
</gene>
<dbReference type="AlphaFoldDB" id="A0A7Y4D7N4"/>